<dbReference type="RefSeq" id="WP_135076118.1">
    <property type="nucleotide sequence ID" value="NZ_CP038267.1"/>
</dbReference>
<dbReference type="InterPro" id="IPR024079">
    <property type="entry name" value="MetalloPept_cat_dom_sf"/>
</dbReference>
<evidence type="ECO:0000256" key="4">
    <source>
        <dbReference type="ARBA" id="ARBA00022833"/>
    </source>
</evidence>
<dbReference type="GO" id="GO:0004222">
    <property type="term" value="F:metalloendopeptidase activity"/>
    <property type="evidence" value="ECO:0007669"/>
    <property type="project" value="InterPro"/>
</dbReference>
<protein>
    <submittedName>
        <fullName evidence="7">Matrixin family metalloprotease</fullName>
    </submittedName>
</protein>
<name>A0A4P7GJP8_9ACTN</name>
<proteinExistence type="predicted"/>
<keyword evidence="2" id="KW-0479">Metal-binding</keyword>
<feature type="transmembrane region" description="Helical" evidence="5">
    <location>
        <begin position="54"/>
        <end position="72"/>
    </location>
</feature>
<evidence type="ECO:0000256" key="5">
    <source>
        <dbReference type="SAM" id="Phobius"/>
    </source>
</evidence>
<dbReference type="GO" id="GO:0008270">
    <property type="term" value="F:zinc ion binding"/>
    <property type="evidence" value="ECO:0007669"/>
    <property type="project" value="InterPro"/>
</dbReference>
<evidence type="ECO:0000259" key="6">
    <source>
        <dbReference type="Pfam" id="PF00413"/>
    </source>
</evidence>
<keyword evidence="5" id="KW-0472">Membrane</keyword>
<evidence type="ECO:0000256" key="3">
    <source>
        <dbReference type="ARBA" id="ARBA00022801"/>
    </source>
</evidence>
<keyword evidence="8" id="KW-1185">Reference proteome</keyword>
<evidence type="ECO:0000313" key="7">
    <source>
        <dbReference type="EMBL" id="QBR92240.1"/>
    </source>
</evidence>
<dbReference type="GO" id="GO:0006508">
    <property type="term" value="P:proteolysis"/>
    <property type="evidence" value="ECO:0007669"/>
    <property type="project" value="UniProtKB-KW"/>
</dbReference>
<feature type="domain" description="Peptidase M10 metallopeptidase" evidence="6">
    <location>
        <begin position="183"/>
        <end position="268"/>
    </location>
</feature>
<dbReference type="KEGG" id="noy:EXE57_08015"/>
<gene>
    <name evidence="7" type="ORF">EXE57_08015</name>
</gene>
<evidence type="ECO:0000256" key="2">
    <source>
        <dbReference type="ARBA" id="ARBA00022723"/>
    </source>
</evidence>
<keyword evidence="5" id="KW-1133">Transmembrane helix</keyword>
<keyword evidence="1 7" id="KW-0645">Protease</keyword>
<reference evidence="7 8" key="1">
    <citation type="submission" date="2019-03" db="EMBL/GenBank/DDBJ databases">
        <title>Three New Species of Nocardioides, Nocardioides euryhalodurans sp. nov., Nocardioides seonyuensis sp. nov. and Nocardioides eburneoflavus sp. nov., Iolated from Soil.</title>
        <authorList>
            <person name="Roh S.G."/>
            <person name="Lee C."/>
            <person name="Kim M.-K."/>
            <person name="Kim S.B."/>
        </authorList>
    </citation>
    <scope>NUCLEOTIDE SEQUENCE [LARGE SCALE GENOMIC DNA]</scope>
    <source>
        <strain evidence="7 8">MMS17-SY117</strain>
    </source>
</reference>
<evidence type="ECO:0000256" key="1">
    <source>
        <dbReference type="ARBA" id="ARBA00022670"/>
    </source>
</evidence>
<dbReference type="InterPro" id="IPR001818">
    <property type="entry name" value="Pept_M10_metallopeptidase"/>
</dbReference>
<accession>A0A4P7GJP8</accession>
<dbReference type="GO" id="GO:0031012">
    <property type="term" value="C:extracellular matrix"/>
    <property type="evidence" value="ECO:0007669"/>
    <property type="project" value="InterPro"/>
</dbReference>
<dbReference type="EMBL" id="CP038267">
    <property type="protein sequence ID" value="QBR92240.1"/>
    <property type="molecule type" value="Genomic_DNA"/>
</dbReference>
<dbReference type="SUPFAM" id="SSF55486">
    <property type="entry name" value="Metalloproteases ('zincins'), catalytic domain"/>
    <property type="match status" value="1"/>
</dbReference>
<keyword evidence="4" id="KW-0862">Zinc</keyword>
<dbReference type="Pfam" id="PF00413">
    <property type="entry name" value="Peptidase_M10"/>
    <property type="match status" value="1"/>
</dbReference>
<evidence type="ECO:0000313" key="8">
    <source>
        <dbReference type="Proteomes" id="UP000294894"/>
    </source>
</evidence>
<dbReference type="AlphaFoldDB" id="A0A4P7GJP8"/>
<dbReference type="Gene3D" id="3.40.390.10">
    <property type="entry name" value="Collagenase (Catalytic Domain)"/>
    <property type="match status" value="1"/>
</dbReference>
<dbReference type="Proteomes" id="UP000294894">
    <property type="component" value="Chromosome"/>
</dbReference>
<keyword evidence="5" id="KW-0812">Transmembrane</keyword>
<organism evidence="7 8">
    <name type="scientific">Nocardioides euryhalodurans</name>
    <dbReference type="NCBI Taxonomy" id="2518370"/>
    <lineage>
        <taxon>Bacteria</taxon>
        <taxon>Bacillati</taxon>
        <taxon>Actinomycetota</taxon>
        <taxon>Actinomycetes</taxon>
        <taxon>Propionibacteriales</taxon>
        <taxon>Nocardioidaceae</taxon>
        <taxon>Nocardioides</taxon>
    </lineage>
</organism>
<keyword evidence="7" id="KW-0482">Metalloprotease</keyword>
<sequence>MPDRPPSSREQRRRRRELEAAMRELDRLDREHGLGTLPDSAPARHVRRRRGSPVLAGLVVTALLMVGVVLVGPGDELATVRRLFGLGPDRYGSPPAYTPGEGSFAFLTTQRGSDEPVGYDPCSPVEYVVNTADAPPDWEELVADGVAHTEWATGLELVDRGTTDDRPFDPVQRGAFSGTPRPVVIGFADEDELDGLAGDVAGLGGSLAVRDSLGRDYFVTGSIALDTEVFDGTSSGEERASLQAIVDHELGHVVGLDHVDDPDELMYAENVGRTTYGPGDLEGLARLGSIPCR</sequence>
<dbReference type="OrthoDB" id="4297752at2"/>
<keyword evidence="3" id="KW-0378">Hydrolase</keyword>